<evidence type="ECO:0000313" key="2">
    <source>
        <dbReference type="Proteomes" id="UP001177021"/>
    </source>
</evidence>
<comment type="caution">
    <text evidence="1">The sequence shown here is derived from an EMBL/GenBank/DDBJ whole genome shotgun (WGS) entry which is preliminary data.</text>
</comment>
<protein>
    <submittedName>
        <fullName evidence="1">Uncharacterized protein</fullName>
    </submittedName>
</protein>
<proteinExistence type="predicted"/>
<gene>
    <name evidence="1" type="ORF">MILVUS5_LOCUS14310</name>
</gene>
<accession>A0ACB0JMF1</accession>
<keyword evidence="2" id="KW-1185">Reference proteome</keyword>
<dbReference type="EMBL" id="CASHSV030000076">
    <property type="protein sequence ID" value="CAJ2645412.1"/>
    <property type="molecule type" value="Genomic_DNA"/>
</dbReference>
<sequence length="104" mass="12349">MSFNASWTKQLGLRPNEPWGKREGGEKGAREREKELEIKEESLIIIDLRSTDYVVIDAESSVKLRSYCDTGKMVYLVCRVLYDSWVFIWKKMYLYKGDLFWINK</sequence>
<reference evidence="1" key="1">
    <citation type="submission" date="2023-10" db="EMBL/GenBank/DDBJ databases">
        <authorList>
            <person name="Rodriguez Cubillos JULIANA M."/>
            <person name="De Vega J."/>
        </authorList>
    </citation>
    <scope>NUCLEOTIDE SEQUENCE</scope>
</reference>
<organism evidence="1 2">
    <name type="scientific">Trifolium pratense</name>
    <name type="common">Red clover</name>
    <dbReference type="NCBI Taxonomy" id="57577"/>
    <lineage>
        <taxon>Eukaryota</taxon>
        <taxon>Viridiplantae</taxon>
        <taxon>Streptophyta</taxon>
        <taxon>Embryophyta</taxon>
        <taxon>Tracheophyta</taxon>
        <taxon>Spermatophyta</taxon>
        <taxon>Magnoliopsida</taxon>
        <taxon>eudicotyledons</taxon>
        <taxon>Gunneridae</taxon>
        <taxon>Pentapetalae</taxon>
        <taxon>rosids</taxon>
        <taxon>fabids</taxon>
        <taxon>Fabales</taxon>
        <taxon>Fabaceae</taxon>
        <taxon>Papilionoideae</taxon>
        <taxon>50 kb inversion clade</taxon>
        <taxon>NPAAA clade</taxon>
        <taxon>Hologalegina</taxon>
        <taxon>IRL clade</taxon>
        <taxon>Trifolieae</taxon>
        <taxon>Trifolium</taxon>
    </lineage>
</organism>
<dbReference type="Proteomes" id="UP001177021">
    <property type="component" value="Unassembled WGS sequence"/>
</dbReference>
<name>A0ACB0JMF1_TRIPR</name>
<evidence type="ECO:0000313" key="1">
    <source>
        <dbReference type="EMBL" id="CAJ2645412.1"/>
    </source>
</evidence>